<proteinExistence type="predicted"/>
<organism evidence="2 3">
    <name type="scientific">Carboxylicivirga marina</name>
    <dbReference type="NCBI Taxonomy" id="2800988"/>
    <lineage>
        <taxon>Bacteria</taxon>
        <taxon>Pseudomonadati</taxon>
        <taxon>Bacteroidota</taxon>
        <taxon>Bacteroidia</taxon>
        <taxon>Marinilabiliales</taxon>
        <taxon>Marinilabiliaceae</taxon>
        <taxon>Carboxylicivirga</taxon>
    </lineage>
</organism>
<name>A0ABS1HLY6_9BACT</name>
<evidence type="ECO:0000313" key="2">
    <source>
        <dbReference type="EMBL" id="MBK3518179.1"/>
    </source>
</evidence>
<comment type="caution">
    <text evidence="2">The sequence shown here is derived from an EMBL/GenBank/DDBJ whole genome shotgun (WGS) entry which is preliminary data.</text>
</comment>
<dbReference type="EMBL" id="JAENRR010000028">
    <property type="protein sequence ID" value="MBK3518179.1"/>
    <property type="molecule type" value="Genomic_DNA"/>
</dbReference>
<dbReference type="Proteomes" id="UP000605676">
    <property type="component" value="Unassembled WGS sequence"/>
</dbReference>
<gene>
    <name evidence="2" type="ORF">JIV24_12610</name>
</gene>
<dbReference type="InterPro" id="IPR007263">
    <property type="entry name" value="DCC1-like"/>
</dbReference>
<keyword evidence="1" id="KW-0812">Transmembrane</keyword>
<accession>A0ABS1HLY6</accession>
<feature type="transmembrane region" description="Helical" evidence="1">
    <location>
        <begin position="68"/>
        <end position="90"/>
    </location>
</feature>
<reference evidence="2 3" key="1">
    <citation type="submission" date="2021-01" db="EMBL/GenBank/DDBJ databases">
        <title>Carboxyliciviraga sp.nov., isolated from coastal sediments.</title>
        <authorList>
            <person name="Lu D."/>
            <person name="Zhang T."/>
        </authorList>
    </citation>
    <scope>NUCLEOTIDE SEQUENCE [LARGE SCALE GENOMIC DNA]</scope>
    <source>
        <strain evidence="2 3">N1Y132</strain>
    </source>
</reference>
<keyword evidence="1" id="KW-0472">Membrane</keyword>
<evidence type="ECO:0000313" key="3">
    <source>
        <dbReference type="Proteomes" id="UP000605676"/>
    </source>
</evidence>
<dbReference type="RefSeq" id="WP_200465406.1">
    <property type="nucleotide sequence ID" value="NZ_JAENRR010000028.1"/>
</dbReference>
<keyword evidence="1" id="KW-1133">Transmembrane helix</keyword>
<evidence type="ECO:0000256" key="1">
    <source>
        <dbReference type="SAM" id="Phobius"/>
    </source>
</evidence>
<keyword evidence="3" id="KW-1185">Reference proteome</keyword>
<dbReference type="Pfam" id="PF04134">
    <property type="entry name" value="DCC1-like"/>
    <property type="match status" value="1"/>
</dbReference>
<protein>
    <submittedName>
        <fullName evidence="2">DUF393 domain-containing protein</fullName>
    </submittedName>
</protein>
<sequence length="118" mass="13520">MKAVKTTDLPIIYYDGQCGFCLGFVSFLRKHSRADRKVNFIPFQLVSRSIGDELLLIHHSKTQMAGEAAISLLYLTGGLWTIAAILAKLIPKKILNKLYYKFARNRYRWFGKTACNFN</sequence>